<evidence type="ECO:0000256" key="1">
    <source>
        <dbReference type="SAM" id="MobiDB-lite"/>
    </source>
</evidence>
<dbReference type="STRING" id="1353009.A0A1Y2J3D4"/>
<feature type="compositionally biased region" description="Low complexity" evidence="1">
    <location>
        <begin position="687"/>
        <end position="717"/>
    </location>
</feature>
<feature type="compositionally biased region" description="Low complexity" evidence="1">
    <location>
        <begin position="762"/>
        <end position="772"/>
    </location>
</feature>
<proteinExistence type="predicted"/>
<feature type="compositionally biased region" description="Basic and acidic residues" evidence="1">
    <location>
        <begin position="453"/>
        <end position="462"/>
    </location>
</feature>
<dbReference type="Gene3D" id="2.60.120.260">
    <property type="entry name" value="Galactose-binding domain-like"/>
    <property type="match status" value="1"/>
</dbReference>
<dbReference type="AlphaFoldDB" id="A0A1Y2J3D4"/>
<feature type="transmembrane region" description="Helical" evidence="2">
    <location>
        <begin position="390"/>
        <end position="412"/>
    </location>
</feature>
<feature type="compositionally biased region" description="Polar residues" evidence="1">
    <location>
        <begin position="221"/>
        <end position="237"/>
    </location>
</feature>
<keyword evidence="2" id="KW-0472">Membrane</keyword>
<feature type="compositionally biased region" description="Polar residues" evidence="1">
    <location>
        <begin position="525"/>
        <end position="534"/>
    </location>
</feature>
<organism evidence="3 4">
    <name type="scientific">Trametes coccinea (strain BRFM310)</name>
    <name type="common">Pycnoporus coccineus</name>
    <dbReference type="NCBI Taxonomy" id="1353009"/>
    <lineage>
        <taxon>Eukaryota</taxon>
        <taxon>Fungi</taxon>
        <taxon>Dikarya</taxon>
        <taxon>Basidiomycota</taxon>
        <taxon>Agaricomycotina</taxon>
        <taxon>Agaricomycetes</taxon>
        <taxon>Polyporales</taxon>
        <taxon>Polyporaceae</taxon>
        <taxon>Trametes</taxon>
    </lineage>
</organism>
<reference evidence="3 4" key="1">
    <citation type="journal article" date="2015" name="Biotechnol. Biofuels">
        <title>Enhanced degradation of softwood versus hardwood by the white-rot fungus Pycnoporus coccineus.</title>
        <authorList>
            <person name="Couturier M."/>
            <person name="Navarro D."/>
            <person name="Chevret D."/>
            <person name="Henrissat B."/>
            <person name="Piumi F."/>
            <person name="Ruiz-Duenas F.J."/>
            <person name="Martinez A.T."/>
            <person name="Grigoriev I.V."/>
            <person name="Riley R."/>
            <person name="Lipzen A."/>
            <person name="Berrin J.G."/>
            <person name="Master E.R."/>
            <person name="Rosso M.N."/>
        </authorList>
    </citation>
    <scope>NUCLEOTIDE SEQUENCE [LARGE SCALE GENOMIC DNA]</scope>
    <source>
        <strain evidence="3 4">BRFM310</strain>
    </source>
</reference>
<accession>A0A1Y2J3D4</accession>
<keyword evidence="2" id="KW-0812">Transmembrane</keyword>
<feature type="compositionally biased region" description="Polar residues" evidence="1">
    <location>
        <begin position="905"/>
        <end position="926"/>
    </location>
</feature>
<keyword evidence="4" id="KW-1185">Reference proteome</keyword>
<feature type="compositionally biased region" description="Basic and acidic residues" evidence="1">
    <location>
        <begin position="584"/>
        <end position="594"/>
    </location>
</feature>
<feature type="compositionally biased region" description="Acidic residues" evidence="1">
    <location>
        <begin position="488"/>
        <end position="504"/>
    </location>
</feature>
<feature type="compositionally biased region" description="Pro residues" evidence="1">
    <location>
        <begin position="934"/>
        <end position="947"/>
    </location>
</feature>
<feature type="region of interest" description="Disordered" evidence="1">
    <location>
        <begin position="450"/>
        <end position="613"/>
    </location>
</feature>
<feature type="region of interest" description="Disordered" evidence="1">
    <location>
        <begin position="632"/>
        <end position="979"/>
    </location>
</feature>
<name>A0A1Y2J3D4_TRAC3</name>
<protein>
    <submittedName>
        <fullName evidence="3">Uncharacterized protein</fullName>
    </submittedName>
</protein>
<dbReference type="EMBL" id="KZ084089">
    <property type="protein sequence ID" value="OSD06971.1"/>
    <property type="molecule type" value="Genomic_DNA"/>
</dbReference>
<keyword evidence="2" id="KW-1133">Transmembrane helix</keyword>
<feature type="compositionally biased region" description="Low complexity" evidence="1">
    <location>
        <begin position="567"/>
        <end position="578"/>
    </location>
</feature>
<feature type="compositionally biased region" description="Basic and acidic residues" evidence="1">
    <location>
        <begin position="637"/>
        <end position="649"/>
    </location>
</feature>
<dbReference type="OrthoDB" id="2576334at2759"/>
<gene>
    <name evidence="3" type="ORF">PYCCODRAFT_1359773</name>
</gene>
<evidence type="ECO:0000313" key="4">
    <source>
        <dbReference type="Proteomes" id="UP000193067"/>
    </source>
</evidence>
<feature type="compositionally biased region" description="Polar residues" evidence="1">
    <location>
        <begin position="955"/>
        <end position="971"/>
    </location>
</feature>
<sequence>MADAVFPLAIDDTSPLVLYSPFRDTFTGTPAITVGWNSFDTASGFAHSPSGPGSPIGPTLVNGTSLHLTAADGAALQIDWHGKCTSSRSHGTDAPCFSPRRGHRATVRLSPSDTGTGITVFGTLVPSTGDVEVSYTVILDGTPTTNYISNLSSIPTVDTAANDVLVAFNSLPDGQHSLQLTLQNPDTSGIPVNSTIGPILAFDRALVNASTENSSAISATVSGSGTLTSNPTPTASARTAPVPDDQIAYRGQWDFTPDLLPGVTASFHTSTNVGDRATLLFNAGSAVGLTGLTTPASGAYNVTLDSEDPITLSARASFTASSPTLLYFRTGLDPSAMHVIEVVNAGPSGAGDDAGSLLVLAAVNVTTAESSGATPVSAAGRSSGLSKGSIAALAIGLTLAVAAAVVAVLFFMRRRGRRARRKREMLVNPRINRLSRLSFLFSPKRFSQAGETAEQKALEHGADGQGHGHGVLDISSPNPNAREKHEDSEDEDDAEGEGEGDNDSESGPPRFSAAEKGKARAVRRSNASKNSDGSYSIELPDLTIAQVPRGYLPASTVPSTPSPPRTIPGSLASPTSPRSPRPRGPREMQGRDATRGILLTNVEPPSPTADEHGLLAAPSYLPEAHISPLRVEFATELPERPDRRTERHVSTATSVSLPHSLKQALAQQRSSDVPIVPSPVRPDPVYSFLDFNSSTSTSLSRSQRQSASNSTGKSSSSRSKRNTGSEHSAHSPSVNWADLPPDRRISLGLSMTVGDGGTASRPSLSPNVSLQPVPLPPPVPALPTGTADQHSSSSSGAEAEGPDQPFPYDAGGEPLPSPTDSIPFTVSDIHFRHSTQSSISGMPESRRVSAQRLSGSHRLPHPPLPGIPSNPSSPTRATHRRQDSAAGGSQTVPPFIVQRILGRAPSSNPASPFGSPTTPQFASMSGTMGRPSAPNSPVPTPSTPPPHQAAGRGSAGSQTPGAGSGSVTTVFGFQLGRHR</sequence>
<dbReference type="Proteomes" id="UP000193067">
    <property type="component" value="Unassembled WGS sequence"/>
</dbReference>
<evidence type="ECO:0000313" key="3">
    <source>
        <dbReference type="EMBL" id="OSD06971.1"/>
    </source>
</evidence>
<feature type="region of interest" description="Disordered" evidence="1">
    <location>
        <begin position="221"/>
        <end position="240"/>
    </location>
</feature>
<evidence type="ECO:0000256" key="2">
    <source>
        <dbReference type="SAM" id="Phobius"/>
    </source>
</evidence>